<feature type="compositionally biased region" description="Gly residues" evidence="5">
    <location>
        <begin position="326"/>
        <end position="337"/>
    </location>
</feature>
<sequence>MSSRESLWYCYECHAEMRPLMVPDPHCSACNGTFVEKMDDPQDDPRDFNNALGGIEDDFPPDDILLNMMRAHLMPSSRPLSPSRSSNQPRRSATMNDAFDLRVSPGSRSPRPGPSGSTIYSDSFHRGSSFTLHRSTSPSEVQLNRALMADTGTVPLPIILETLLSFMAQPERNNRSPDLLQALLNPGGQNGRWGDYALNQEALDQIITQIMENSSSHPVAASEEVMDKLPRQVLEPGSPLLEKECAVCKDQFSLKTEDPAEQVIVTLPCKHPFHEPCIMPWLKSSGTCPVCRHELVPQPNHSHTNPGAPGPSNARPGPSSSSSSPDGGGTGNSGGGFISSLFNLMNTPGGSQREGSQHDSSGPSHQRRGSELPSGSSSGTTSRSSSGRSRSADSRTSSSQSGNDIVPGAYSWVD</sequence>
<protein>
    <recommendedName>
        <fullName evidence="6">RING-type domain-containing protein</fullName>
    </recommendedName>
</protein>
<dbReference type="SMART" id="SM00184">
    <property type="entry name" value="RING"/>
    <property type="match status" value="1"/>
</dbReference>
<proteinExistence type="predicted"/>
<keyword evidence="8" id="KW-1185">Reference proteome</keyword>
<evidence type="ECO:0000256" key="4">
    <source>
        <dbReference type="PROSITE-ProRule" id="PRU00175"/>
    </source>
</evidence>
<accession>A0AAD5UUR8</accession>
<organism evidence="7 8">
    <name type="scientific">Meripilus lineatus</name>
    <dbReference type="NCBI Taxonomy" id="2056292"/>
    <lineage>
        <taxon>Eukaryota</taxon>
        <taxon>Fungi</taxon>
        <taxon>Dikarya</taxon>
        <taxon>Basidiomycota</taxon>
        <taxon>Agaricomycotina</taxon>
        <taxon>Agaricomycetes</taxon>
        <taxon>Polyporales</taxon>
        <taxon>Meripilaceae</taxon>
        <taxon>Meripilus</taxon>
    </lineage>
</organism>
<dbReference type="AlphaFoldDB" id="A0AAD5UUR8"/>
<keyword evidence="3" id="KW-0862">Zinc</keyword>
<evidence type="ECO:0000256" key="1">
    <source>
        <dbReference type="ARBA" id="ARBA00022723"/>
    </source>
</evidence>
<keyword evidence="1" id="KW-0479">Metal-binding</keyword>
<gene>
    <name evidence="7" type="ORF">NLI96_g10722</name>
</gene>
<evidence type="ECO:0000256" key="5">
    <source>
        <dbReference type="SAM" id="MobiDB-lite"/>
    </source>
</evidence>
<dbReference type="GO" id="GO:0005634">
    <property type="term" value="C:nucleus"/>
    <property type="evidence" value="ECO:0007669"/>
    <property type="project" value="TreeGrafter"/>
</dbReference>
<dbReference type="InterPro" id="IPR051834">
    <property type="entry name" value="RING_finger_E3_ligase"/>
</dbReference>
<keyword evidence="2 4" id="KW-0863">Zinc-finger</keyword>
<dbReference type="GO" id="GO:0008270">
    <property type="term" value="F:zinc ion binding"/>
    <property type="evidence" value="ECO:0007669"/>
    <property type="project" value="UniProtKB-KW"/>
</dbReference>
<evidence type="ECO:0000313" key="8">
    <source>
        <dbReference type="Proteomes" id="UP001212997"/>
    </source>
</evidence>
<evidence type="ECO:0000259" key="6">
    <source>
        <dbReference type="PROSITE" id="PS50089"/>
    </source>
</evidence>
<reference evidence="7" key="1">
    <citation type="submission" date="2022-07" db="EMBL/GenBank/DDBJ databases">
        <title>Genome Sequence of Physisporinus lineatus.</title>
        <authorList>
            <person name="Buettner E."/>
        </authorList>
    </citation>
    <scope>NUCLEOTIDE SEQUENCE</scope>
    <source>
        <strain evidence="7">VT162</strain>
    </source>
</reference>
<dbReference type="PROSITE" id="PS50089">
    <property type="entry name" value="ZF_RING_2"/>
    <property type="match status" value="1"/>
</dbReference>
<dbReference type="Pfam" id="PF13639">
    <property type="entry name" value="zf-RING_2"/>
    <property type="match status" value="1"/>
</dbReference>
<evidence type="ECO:0000256" key="3">
    <source>
        <dbReference type="ARBA" id="ARBA00022833"/>
    </source>
</evidence>
<evidence type="ECO:0000256" key="2">
    <source>
        <dbReference type="ARBA" id="ARBA00022771"/>
    </source>
</evidence>
<feature type="compositionally biased region" description="Low complexity" evidence="5">
    <location>
        <begin position="306"/>
        <end position="325"/>
    </location>
</feature>
<dbReference type="GO" id="GO:0006511">
    <property type="term" value="P:ubiquitin-dependent protein catabolic process"/>
    <property type="evidence" value="ECO:0007669"/>
    <property type="project" value="TreeGrafter"/>
</dbReference>
<dbReference type="InterPro" id="IPR013083">
    <property type="entry name" value="Znf_RING/FYVE/PHD"/>
</dbReference>
<dbReference type="PANTHER" id="PTHR45931:SF3">
    <property type="entry name" value="RING ZINC FINGER-CONTAINING PROTEIN"/>
    <property type="match status" value="1"/>
</dbReference>
<dbReference type="Proteomes" id="UP001212997">
    <property type="component" value="Unassembled WGS sequence"/>
</dbReference>
<feature type="domain" description="RING-type" evidence="6">
    <location>
        <begin position="245"/>
        <end position="292"/>
    </location>
</feature>
<dbReference type="InterPro" id="IPR001841">
    <property type="entry name" value="Znf_RING"/>
</dbReference>
<comment type="caution">
    <text evidence="7">The sequence shown here is derived from an EMBL/GenBank/DDBJ whole genome shotgun (WGS) entry which is preliminary data.</text>
</comment>
<feature type="compositionally biased region" description="Low complexity" evidence="5">
    <location>
        <begin position="104"/>
        <end position="117"/>
    </location>
</feature>
<feature type="compositionally biased region" description="Low complexity" evidence="5">
    <location>
        <begin position="75"/>
        <end position="92"/>
    </location>
</feature>
<feature type="compositionally biased region" description="Low complexity" evidence="5">
    <location>
        <begin position="371"/>
        <end position="402"/>
    </location>
</feature>
<feature type="compositionally biased region" description="Polar residues" evidence="5">
    <location>
        <begin position="341"/>
        <end position="364"/>
    </location>
</feature>
<dbReference type="Gene3D" id="3.30.40.10">
    <property type="entry name" value="Zinc/RING finger domain, C3HC4 (zinc finger)"/>
    <property type="match status" value="1"/>
</dbReference>
<dbReference type="PANTHER" id="PTHR45931">
    <property type="entry name" value="SI:CH211-59O9.10"/>
    <property type="match status" value="1"/>
</dbReference>
<name>A0AAD5UUR8_9APHY</name>
<dbReference type="EMBL" id="JANAWD010000636">
    <property type="protein sequence ID" value="KAJ3477062.1"/>
    <property type="molecule type" value="Genomic_DNA"/>
</dbReference>
<evidence type="ECO:0000313" key="7">
    <source>
        <dbReference type="EMBL" id="KAJ3477062.1"/>
    </source>
</evidence>
<dbReference type="SUPFAM" id="SSF57850">
    <property type="entry name" value="RING/U-box"/>
    <property type="match status" value="1"/>
</dbReference>
<dbReference type="GO" id="GO:0061630">
    <property type="term" value="F:ubiquitin protein ligase activity"/>
    <property type="evidence" value="ECO:0007669"/>
    <property type="project" value="TreeGrafter"/>
</dbReference>
<feature type="region of interest" description="Disordered" evidence="5">
    <location>
        <begin position="75"/>
        <end position="122"/>
    </location>
</feature>
<feature type="region of interest" description="Disordered" evidence="5">
    <location>
        <begin position="299"/>
        <end position="414"/>
    </location>
</feature>